<name>A0ABU7LGR5_9NOCA</name>
<dbReference type="PANTHER" id="PTHR15394:SF3">
    <property type="entry name" value="SERINE HYDROLASE RBBP9"/>
    <property type="match status" value="1"/>
</dbReference>
<comment type="caution">
    <text evidence="1">The sequence shown here is derived from an EMBL/GenBank/DDBJ whole genome shotgun (WGS) entry which is preliminary data.</text>
</comment>
<dbReference type="GO" id="GO:0016787">
    <property type="term" value="F:hydrolase activity"/>
    <property type="evidence" value="ECO:0007669"/>
    <property type="project" value="UniProtKB-KW"/>
</dbReference>
<dbReference type="EMBL" id="JAUTXY010000014">
    <property type="protein sequence ID" value="MEE2060752.1"/>
    <property type="molecule type" value="Genomic_DNA"/>
</dbReference>
<organism evidence="1 2">
    <name type="scientific">Rhodococcus artemisiae</name>
    <dbReference type="NCBI Taxonomy" id="714159"/>
    <lineage>
        <taxon>Bacteria</taxon>
        <taxon>Bacillati</taxon>
        <taxon>Actinomycetota</taxon>
        <taxon>Actinomycetes</taxon>
        <taxon>Mycobacteriales</taxon>
        <taxon>Nocardiaceae</taxon>
        <taxon>Rhodococcus</taxon>
    </lineage>
</organism>
<gene>
    <name evidence="1" type="ORF">Q7514_24845</name>
</gene>
<accession>A0ABU7LGR5</accession>
<dbReference type="InterPro" id="IPR010662">
    <property type="entry name" value="RBBP9/YdeN"/>
</dbReference>
<dbReference type="Proteomes" id="UP001336020">
    <property type="component" value="Unassembled WGS sequence"/>
</dbReference>
<dbReference type="RefSeq" id="WP_330135930.1">
    <property type="nucleotide sequence ID" value="NZ_JAUTXY010000014.1"/>
</dbReference>
<keyword evidence="1" id="KW-0378">Hydrolase</keyword>
<dbReference type="SUPFAM" id="SSF53474">
    <property type="entry name" value="alpha/beta-Hydrolases"/>
    <property type="match status" value="1"/>
</dbReference>
<protein>
    <submittedName>
        <fullName evidence="1">Alpha/beta hydrolase</fullName>
    </submittedName>
</protein>
<proteinExistence type="predicted"/>
<dbReference type="InterPro" id="IPR029058">
    <property type="entry name" value="AB_hydrolase_fold"/>
</dbReference>
<sequence length="215" mass="22712">MKSTTRSIPVHSPRRVIIVHGYRACPDDHWFPWLRDTLSADGVDVNVVTLPTPEEPDAAEWHSAVAEALGAPDASTWVVAHSLGAITALRVLASLSQPWTLGGLVLVSGFTGALAAIPELDAYLADDVDAEAIGQHISVRVVMRSDADSLVPPAASDALALRLGAELHIEPGAGHFLAADGVTTLRPVVDWMRAGVASAATASSRPRRLRESTHC</sequence>
<keyword evidence="2" id="KW-1185">Reference proteome</keyword>
<dbReference type="PANTHER" id="PTHR15394">
    <property type="entry name" value="SERINE HYDROLASE RBBP9"/>
    <property type="match status" value="1"/>
</dbReference>
<dbReference type="Gene3D" id="3.40.50.1820">
    <property type="entry name" value="alpha/beta hydrolase"/>
    <property type="match status" value="1"/>
</dbReference>
<evidence type="ECO:0000313" key="1">
    <source>
        <dbReference type="EMBL" id="MEE2060752.1"/>
    </source>
</evidence>
<reference evidence="1 2" key="1">
    <citation type="submission" date="2023-07" db="EMBL/GenBank/DDBJ databases">
        <authorList>
            <person name="Girao M."/>
            <person name="Carvalho M.F."/>
        </authorList>
    </citation>
    <scope>NUCLEOTIDE SEQUENCE [LARGE SCALE GENOMIC DNA]</scope>
    <source>
        <strain evidence="1 2">YIM65754</strain>
    </source>
</reference>
<evidence type="ECO:0000313" key="2">
    <source>
        <dbReference type="Proteomes" id="UP001336020"/>
    </source>
</evidence>
<dbReference type="Pfam" id="PF06821">
    <property type="entry name" value="Ser_hydrolase"/>
    <property type="match status" value="1"/>
</dbReference>